<name>A0A9P4Q9F3_9PEZI</name>
<feature type="compositionally biased region" description="Basic and acidic residues" evidence="9">
    <location>
        <begin position="158"/>
        <end position="171"/>
    </location>
</feature>
<keyword evidence="4" id="KW-0694">RNA-binding</keyword>
<keyword evidence="2" id="KW-0963">Cytoplasm</keyword>
<dbReference type="PANTHER" id="PTHR12537:SF12">
    <property type="entry name" value="MATERNAL PROTEIN PUMILIO"/>
    <property type="match status" value="1"/>
</dbReference>
<accession>A0A9P4Q9F3</accession>
<dbReference type="PROSITE" id="PS50302">
    <property type="entry name" value="PUM"/>
    <property type="match status" value="7"/>
</dbReference>
<evidence type="ECO:0000256" key="9">
    <source>
        <dbReference type="SAM" id="MobiDB-lite"/>
    </source>
</evidence>
<feature type="repeat" description="Pumilio" evidence="8">
    <location>
        <begin position="622"/>
        <end position="657"/>
    </location>
</feature>
<dbReference type="InterPro" id="IPR011989">
    <property type="entry name" value="ARM-like"/>
</dbReference>
<organism evidence="11 12">
    <name type="scientific">Polychaeton citri CBS 116435</name>
    <dbReference type="NCBI Taxonomy" id="1314669"/>
    <lineage>
        <taxon>Eukaryota</taxon>
        <taxon>Fungi</taxon>
        <taxon>Dikarya</taxon>
        <taxon>Ascomycota</taxon>
        <taxon>Pezizomycotina</taxon>
        <taxon>Dothideomycetes</taxon>
        <taxon>Dothideomycetidae</taxon>
        <taxon>Capnodiales</taxon>
        <taxon>Capnodiaceae</taxon>
        <taxon>Polychaeton</taxon>
    </lineage>
</organism>
<protein>
    <recommendedName>
        <fullName evidence="7">Pumilio homology domain family member 3</fullName>
    </recommendedName>
</protein>
<feature type="region of interest" description="Disordered" evidence="9">
    <location>
        <begin position="1"/>
        <end position="96"/>
    </location>
</feature>
<dbReference type="SUPFAM" id="SSF48371">
    <property type="entry name" value="ARM repeat"/>
    <property type="match status" value="1"/>
</dbReference>
<sequence length="888" mass="97400">MNENARTASLSSPSTTFSNGSANAPRAWDSGNIWSTNGSLNNSRFASRDATRENSRSREGDHVEGKTGSGSLVGSSIKDDSSVRARPGKHSIGSAPAFMRPQVEQARGGSDAGFFSNVPPPISLNSNGTFAHPMSGFTNPFSGSNGRTIDSQPPNVYTKRDRKDNLGKIDSARSVYSTSATTPVDEIGPFFSQASARSTPPSSRDRSQFTGRFLNNNKTHPSTNSTSPLAVRNPSVPFTPYSASEDQLSSMFGQTTLGDNPPTSRNRPATSSNGLNSFTSSLSPTSPNRPTTAGYSDISHSNDESGGFGYFSGNASNPSLTNVTIPSTSTSIGRFASSTSGLDFRPGSHHSNGSVSSRGDVNATQKHQQDWASFDNDGMSRLPGIHDHQAWLDPRTQHLLGNQLRNPYGAMFPPYAVPGPLQINGLSPYLAYPVLPSPMAPFDGAMPTRDQQPESVQSRLMYDFKTNSKTNKRYELKDIYDHIAEFSGDQHGSRFIQQKLETANSDEKERVFQEIRPNAVVLMTDVFGNYVIQKFFEHGDQNQKKILASMMKGQVLGLSLQMYGCRVVQKALEHILVDQQALLIHELENHVLRCVKDQNGNHVVQKAIERCPRNAVQFIIDAFRGQVHSLSVHSYGCRVIQRCLEHCDPVAKDMIMSELHDGMTSLITDQYGNYVVQHVVEHGNEQDRLRVLQLILRSLETYSKHKYASNVVEKCIACAGNGWRRDVVRILANGQQRMSEEGSPLVSLINDSYGNYVIQKLLEILPDTDYFDFVEILRPTMNVAKRAGYGKTAIAIEKKMNRFPTLQNNRAPAYPAAAPLPHPSLMGHFVTANGAPRQPPALLMTAGNEEPRNGRMYGTTGDTVEGADSLSRRGSEALSQDRVRMSLQ</sequence>
<evidence type="ECO:0000256" key="1">
    <source>
        <dbReference type="ARBA" id="ARBA00004496"/>
    </source>
</evidence>
<dbReference type="Pfam" id="PF00806">
    <property type="entry name" value="PUF"/>
    <property type="match status" value="8"/>
</dbReference>
<evidence type="ECO:0000256" key="7">
    <source>
        <dbReference type="ARBA" id="ARBA00081811"/>
    </source>
</evidence>
<feature type="compositionally biased region" description="Polar residues" evidence="9">
    <location>
        <begin position="139"/>
        <end position="155"/>
    </location>
</feature>
<feature type="repeat" description="Pumilio" evidence="8">
    <location>
        <begin position="550"/>
        <end position="585"/>
    </location>
</feature>
<keyword evidence="12" id="KW-1185">Reference proteome</keyword>
<feature type="compositionally biased region" description="Basic and acidic residues" evidence="9">
    <location>
        <begin position="46"/>
        <end position="65"/>
    </location>
</feature>
<dbReference type="InterPro" id="IPR016024">
    <property type="entry name" value="ARM-type_fold"/>
</dbReference>
<dbReference type="PANTHER" id="PTHR12537">
    <property type="entry name" value="RNA BINDING PROTEIN PUMILIO-RELATED"/>
    <property type="match status" value="1"/>
</dbReference>
<dbReference type="GO" id="GO:0000288">
    <property type="term" value="P:nuclear-transcribed mRNA catabolic process, deadenylation-dependent decay"/>
    <property type="evidence" value="ECO:0007669"/>
    <property type="project" value="TreeGrafter"/>
</dbReference>
<comment type="function">
    <text evidence="5">RNA-binding nucleolar protein required for pre-rRNA processing. Involved in production of 18S rRNA and assembly of small ribosomal subunit.</text>
</comment>
<feature type="compositionally biased region" description="Polar residues" evidence="9">
    <location>
        <begin position="192"/>
        <end position="228"/>
    </location>
</feature>
<dbReference type="InterPro" id="IPR033133">
    <property type="entry name" value="PUM-HD"/>
</dbReference>
<feature type="compositionally biased region" description="Polar residues" evidence="9">
    <location>
        <begin position="32"/>
        <end position="45"/>
    </location>
</feature>
<evidence type="ECO:0000256" key="4">
    <source>
        <dbReference type="ARBA" id="ARBA00022884"/>
    </source>
</evidence>
<dbReference type="SMART" id="SM00025">
    <property type="entry name" value="Pumilio"/>
    <property type="match status" value="8"/>
</dbReference>
<feature type="region of interest" description="Disordered" evidence="9">
    <location>
        <begin position="139"/>
        <end position="300"/>
    </location>
</feature>
<dbReference type="Proteomes" id="UP000799441">
    <property type="component" value="Unassembled WGS sequence"/>
</dbReference>
<evidence type="ECO:0000256" key="3">
    <source>
        <dbReference type="ARBA" id="ARBA00022737"/>
    </source>
</evidence>
<comment type="similarity">
    <text evidence="6">Belongs to the PUF3 family.</text>
</comment>
<dbReference type="InterPro" id="IPR001313">
    <property type="entry name" value="Pumilio_RNA-bd_rpt"/>
</dbReference>
<feature type="repeat" description="Pumilio" evidence="8">
    <location>
        <begin position="478"/>
        <end position="513"/>
    </location>
</feature>
<evidence type="ECO:0000313" key="11">
    <source>
        <dbReference type="EMBL" id="KAF2722030.1"/>
    </source>
</evidence>
<feature type="repeat" description="Pumilio" evidence="8">
    <location>
        <begin position="737"/>
        <end position="775"/>
    </location>
</feature>
<feature type="compositionally biased region" description="Polar residues" evidence="9">
    <location>
        <begin position="241"/>
        <end position="294"/>
    </location>
</feature>
<dbReference type="AlphaFoldDB" id="A0A9P4Q9F3"/>
<keyword evidence="3" id="KW-0677">Repeat</keyword>
<evidence type="ECO:0000256" key="6">
    <source>
        <dbReference type="ARBA" id="ARBA00060736"/>
    </source>
</evidence>
<dbReference type="PROSITE" id="PS50303">
    <property type="entry name" value="PUM_HD"/>
    <property type="match status" value="1"/>
</dbReference>
<dbReference type="GO" id="GO:0005737">
    <property type="term" value="C:cytoplasm"/>
    <property type="evidence" value="ECO:0007669"/>
    <property type="project" value="UniProtKB-SubCell"/>
</dbReference>
<evidence type="ECO:0000256" key="8">
    <source>
        <dbReference type="PROSITE-ProRule" id="PRU00317"/>
    </source>
</evidence>
<proteinExistence type="inferred from homology"/>
<feature type="compositionally biased region" description="Basic and acidic residues" evidence="9">
    <location>
        <begin position="870"/>
        <end position="888"/>
    </location>
</feature>
<dbReference type="InterPro" id="IPR033712">
    <property type="entry name" value="Pumilio_RNA-bd"/>
</dbReference>
<feature type="repeat" description="Pumilio" evidence="8">
    <location>
        <begin position="514"/>
        <end position="549"/>
    </location>
</feature>
<feature type="compositionally biased region" description="Polar residues" evidence="9">
    <location>
        <begin position="1"/>
        <end position="22"/>
    </location>
</feature>
<feature type="repeat" description="Pumilio" evidence="8">
    <location>
        <begin position="658"/>
        <end position="693"/>
    </location>
</feature>
<feature type="domain" description="PUM-HD" evidence="10">
    <location>
        <begin position="456"/>
        <end position="801"/>
    </location>
</feature>
<feature type="region of interest" description="Disordered" evidence="9">
    <location>
        <begin position="846"/>
        <end position="888"/>
    </location>
</feature>
<evidence type="ECO:0000256" key="2">
    <source>
        <dbReference type="ARBA" id="ARBA00022490"/>
    </source>
</evidence>
<comment type="caution">
    <text evidence="11">The sequence shown here is derived from an EMBL/GenBank/DDBJ whole genome shotgun (WGS) entry which is preliminary data.</text>
</comment>
<reference evidence="11" key="1">
    <citation type="journal article" date="2020" name="Stud. Mycol.">
        <title>101 Dothideomycetes genomes: a test case for predicting lifestyles and emergence of pathogens.</title>
        <authorList>
            <person name="Haridas S."/>
            <person name="Albert R."/>
            <person name="Binder M."/>
            <person name="Bloem J."/>
            <person name="Labutti K."/>
            <person name="Salamov A."/>
            <person name="Andreopoulos B."/>
            <person name="Baker S."/>
            <person name="Barry K."/>
            <person name="Bills G."/>
            <person name="Bluhm B."/>
            <person name="Cannon C."/>
            <person name="Castanera R."/>
            <person name="Culley D."/>
            <person name="Daum C."/>
            <person name="Ezra D."/>
            <person name="Gonzalez J."/>
            <person name="Henrissat B."/>
            <person name="Kuo A."/>
            <person name="Liang C."/>
            <person name="Lipzen A."/>
            <person name="Lutzoni F."/>
            <person name="Magnuson J."/>
            <person name="Mondo S."/>
            <person name="Nolan M."/>
            <person name="Ohm R."/>
            <person name="Pangilinan J."/>
            <person name="Park H.-J."/>
            <person name="Ramirez L."/>
            <person name="Alfaro M."/>
            <person name="Sun H."/>
            <person name="Tritt A."/>
            <person name="Yoshinaga Y."/>
            <person name="Zwiers L.-H."/>
            <person name="Turgeon B."/>
            <person name="Goodwin S."/>
            <person name="Spatafora J."/>
            <person name="Crous P."/>
            <person name="Grigoriev I."/>
        </authorList>
    </citation>
    <scope>NUCLEOTIDE SEQUENCE</scope>
    <source>
        <strain evidence="11">CBS 116435</strain>
    </source>
</reference>
<dbReference type="GO" id="GO:0003730">
    <property type="term" value="F:mRNA 3'-UTR binding"/>
    <property type="evidence" value="ECO:0007669"/>
    <property type="project" value="TreeGrafter"/>
</dbReference>
<evidence type="ECO:0000256" key="5">
    <source>
        <dbReference type="ARBA" id="ARBA00024893"/>
    </source>
</evidence>
<feature type="region of interest" description="Disordered" evidence="9">
    <location>
        <begin position="338"/>
        <end position="367"/>
    </location>
</feature>
<dbReference type="CDD" id="cd07920">
    <property type="entry name" value="Pumilio"/>
    <property type="match status" value="1"/>
</dbReference>
<gene>
    <name evidence="11" type="ORF">K431DRAFT_222796</name>
</gene>
<feature type="repeat" description="Pumilio" evidence="8">
    <location>
        <begin position="586"/>
        <end position="621"/>
    </location>
</feature>
<evidence type="ECO:0000313" key="12">
    <source>
        <dbReference type="Proteomes" id="UP000799441"/>
    </source>
</evidence>
<dbReference type="OrthoDB" id="668540at2759"/>
<evidence type="ECO:0000259" key="10">
    <source>
        <dbReference type="PROSITE" id="PS50303"/>
    </source>
</evidence>
<dbReference type="Gene3D" id="1.25.10.10">
    <property type="entry name" value="Leucine-rich Repeat Variant"/>
    <property type="match status" value="1"/>
</dbReference>
<feature type="compositionally biased region" description="Polar residues" evidence="9">
    <location>
        <begin position="349"/>
        <end position="366"/>
    </location>
</feature>
<dbReference type="EMBL" id="MU003785">
    <property type="protein sequence ID" value="KAF2722030.1"/>
    <property type="molecule type" value="Genomic_DNA"/>
</dbReference>
<dbReference type="FunFam" id="1.25.10.10:FF:000004">
    <property type="entry name" value="Pumilio homolog 1 isoform 2"/>
    <property type="match status" value="1"/>
</dbReference>
<comment type="subcellular location">
    <subcellularLocation>
        <location evidence="1">Cytoplasm</location>
    </subcellularLocation>
</comment>